<dbReference type="STRING" id="1147123.SAMN05443428_10150"/>
<dbReference type="InterPro" id="IPR016907">
    <property type="entry name" value="UCP029033"/>
</dbReference>
<gene>
    <name evidence="1" type="ORF">SAMN05443428_10150</name>
</gene>
<organism evidence="1 2">
    <name type="scientific">Caloramator quimbayensis</name>
    <dbReference type="NCBI Taxonomy" id="1147123"/>
    <lineage>
        <taxon>Bacteria</taxon>
        <taxon>Bacillati</taxon>
        <taxon>Bacillota</taxon>
        <taxon>Clostridia</taxon>
        <taxon>Eubacteriales</taxon>
        <taxon>Clostridiaceae</taxon>
        <taxon>Caloramator</taxon>
    </lineage>
</organism>
<dbReference type="PANTHER" id="PTHR34387:SF2">
    <property type="entry name" value="SLR1258 PROTEIN"/>
    <property type="match status" value="1"/>
</dbReference>
<dbReference type="Pfam" id="PF04402">
    <property type="entry name" value="SIMPL"/>
    <property type="match status" value="1"/>
</dbReference>
<reference evidence="2" key="1">
    <citation type="submission" date="2017-02" db="EMBL/GenBank/DDBJ databases">
        <authorList>
            <person name="Varghese N."/>
            <person name="Submissions S."/>
        </authorList>
    </citation>
    <scope>NUCLEOTIDE SEQUENCE [LARGE SCALE GENOMIC DNA]</scope>
    <source>
        <strain evidence="2">USBA 833</strain>
    </source>
</reference>
<dbReference type="PANTHER" id="PTHR34387">
    <property type="entry name" value="SLR1258 PROTEIN"/>
    <property type="match status" value="1"/>
</dbReference>
<sequence>MKEKYNILIAVIISAAIVVSSAFISNGIKNIKSGKNTITITGSAKKQIKSDLAKWTGAFSAYSPSLNEAYAMLKENNEKVRKYLLSKGIAEKDLVFSSIFTSVKNEILPNGMIGNKIEGYTLTQNVEIKLNDVDLVTKISRESTELINQGVQFESYPPQYYYTKIADLKVEMLGLATKDAMLRAEQIAKNTNVKVGKLRASRMGVFQITPPYSTEVSDAGIFDTSSIDKEITAVVNCEFDID</sequence>
<accession>A0A1T4WE66</accession>
<dbReference type="GO" id="GO:0006974">
    <property type="term" value="P:DNA damage response"/>
    <property type="evidence" value="ECO:0007669"/>
    <property type="project" value="TreeGrafter"/>
</dbReference>
<evidence type="ECO:0008006" key="3">
    <source>
        <dbReference type="Google" id="ProtNLM"/>
    </source>
</evidence>
<dbReference type="Proteomes" id="UP000190105">
    <property type="component" value="Unassembled WGS sequence"/>
</dbReference>
<dbReference type="EMBL" id="FUYH01000001">
    <property type="protein sequence ID" value="SKA75580.1"/>
    <property type="molecule type" value="Genomic_DNA"/>
</dbReference>
<dbReference type="RefSeq" id="WP_078695095.1">
    <property type="nucleotide sequence ID" value="NZ_FUYH01000001.1"/>
</dbReference>
<dbReference type="InterPro" id="IPR007497">
    <property type="entry name" value="SIMPL/DUF541"/>
</dbReference>
<protein>
    <recommendedName>
        <fullName evidence="3">SIMPL domain-containing protein</fullName>
    </recommendedName>
</protein>
<name>A0A1T4WE66_9CLOT</name>
<dbReference type="OrthoDB" id="9785289at2"/>
<keyword evidence="2" id="KW-1185">Reference proteome</keyword>
<dbReference type="InterPro" id="IPR052022">
    <property type="entry name" value="26kDa_periplasmic_antigen"/>
</dbReference>
<dbReference type="AlphaFoldDB" id="A0A1T4WE66"/>
<proteinExistence type="predicted"/>
<evidence type="ECO:0000313" key="2">
    <source>
        <dbReference type="Proteomes" id="UP000190105"/>
    </source>
</evidence>
<dbReference type="Gene3D" id="3.30.70.2970">
    <property type="entry name" value="Protein of unknown function (DUF541), domain 2"/>
    <property type="match status" value="1"/>
</dbReference>
<dbReference type="Gene3D" id="3.30.110.170">
    <property type="entry name" value="Protein of unknown function (DUF541), domain 1"/>
    <property type="match status" value="1"/>
</dbReference>
<evidence type="ECO:0000313" key="1">
    <source>
        <dbReference type="EMBL" id="SKA75580.1"/>
    </source>
</evidence>
<dbReference type="PIRSF" id="PIRSF029033">
    <property type="entry name" value="UCP029033"/>
    <property type="match status" value="1"/>
</dbReference>